<protein>
    <submittedName>
        <fullName evidence="1">Uncharacterized protein</fullName>
    </submittedName>
</protein>
<name>A0ACC1HVL1_9FUNG</name>
<comment type="caution">
    <text evidence="1">The sequence shown here is derived from an EMBL/GenBank/DDBJ whole genome shotgun (WGS) entry which is preliminary data.</text>
</comment>
<accession>A0ACC1HVL1</accession>
<proteinExistence type="predicted"/>
<organism evidence="1 2">
    <name type="scientific">Spiromyces aspiralis</name>
    <dbReference type="NCBI Taxonomy" id="68401"/>
    <lineage>
        <taxon>Eukaryota</taxon>
        <taxon>Fungi</taxon>
        <taxon>Fungi incertae sedis</taxon>
        <taxon>Zoopagomycota</taxon>
        <taxon>Kickxellomycotina</taxon>
        <taxon>Kickxellomycetes</taxon>
        <taxon>Kickxellales</taxon>
        <taxon>Kickxellaceae</taxon>
        <taxon>Spiromyces</taxon>
    </lineage>
</organism>
<reference evidence="1" key="1">
    <citation type="submission" date="2022-06" db="EMBL/GenBank/DDBJ databases">
        <title>Phylogenomic reconstructions and comparative analyses of Kickxellomycotina fungi.</title>
        <authorList>
            <person name="Reynolds N.K."/>
            <person name="Stajich J.E."/>
            <person name="Barry K."/>
            <person name="Grigoriev I.V."/>
            <person name="Crous P."/>
            <person name="Smith M.E."/>
        </authorList>
    </citation>
    <scope>NUCLEOTIDE SEQUENCE</scope>
    <source>
        <strain evidence="1">RSA 2271</strain>
    </source>
</reference>
<dbReference type="EMBL" id="JAMZIH010000003">
    <property type="protein sequence ID" value="KAJ1680376.1"/>
    <property type="molecule type" value="Genomic_DNA"/>
</dbReference>
<sequence>MNIDALLVKSGAAPPIPSSFSQSTASSSDGETAGISVMSEPVSFHNIDQKVYSWRQKLLFFLDTTIWGRVWEIVDLAIGLAFCSIYIVNTTIVEGATRRPKPIPWPLHAAEFGIAVVFITQFAMRYMLLAGRWFAVESIMAVIAGITPIVGFLWSLTSPSVHNSYMSAGVMAVFYPARFYRLRYAVGRVVASGVIDALSLSVLRRQAVTLTADVVIAFLTAASFVHSGLHWYQTSHETSTVKFSFFDAFYFVTVGSLDDNKNGVPQNTYSQLIRLIVVAFIAIFIPQRASQIIELVLQTSRYAKKSHLVPRSKHVILCGQLTVSSVRTFLAEFFNPDHGTSVWESTVVILHHQEPTAELKELLHNPAYENRVSFVRGSPANFGDLERAHAGSAVSIFFLARKLNYSQVREDDAEGVTVALALNAFNMYHHAGATARQHPQQEPPRRPENYLVYIQALLPESVEHIEYLQATKAMCIDEYRMGLIAKSLAVPGFAALIYMLSTTVTDKAAKAMYRIYLQQKSSPAGGSDTEWVLDYLNGVRQEIYQMLVPTSLVGRSFFKAARYFYRTHHVLAIAVGAYTVRRRKRLFSPNGIQTCDEPFYDTLLAPRNYRLQENDIIFAIAPDDANIRMATRRASRAHIKGSASNTYDVHVQQRSPVSDTYMRFAQRLAGSLAQDDIRRRGPANTNTEAAVAAAAATTALSAGNEKDKGIGGDYISDSSLASSRRASSTAGLGRPRHSAAASYVKQSVGRRIERVARKFDRIPSGLRDHVLICDASPRFPRNLPLLIQSLKYAFRDESLSVVVLSPAMLDKARERLLRDFANVYIIRGTPLSQPDLRRARLQTCRRAIVLSNNKYYNAGTDADHQADSTTLLVNLNVRAIRGNKCFVVSEIVESANIHYLDQSQFTSTFIMQRSFMAGNVFLPSMLDSMLCRSFTCSHLMSIIKVLMFNTTAGCSGSTARSGGEDINEHSTEVATADLMPQTTRTGQVSLISIPWYLASHTYASFALILMKKYDAIPLGIYRTNRDYYNGRRHEFPFVMCNPRPSTLLQVGDAVYIVGPPHIRWDRLNSELSDAGDDASAEEQVSVESETAATSGGSDDIKNAFATRKAGGDGGKGLDMSASVDLRLQTAIDIPPTDDYIASATAYGDAG</sequence>
<gene>
    <name evidence="1" type="ORF">EV182_000097</name>
</gene>
<evidence type="ECO:0000313" key="1">
    <source>
        <dbReference type="EMBL" id="KAJ1680376.1"/>
    </source>
</evidence>
<keyword evidence="2" id="KW-1185">Reference proteome</keyword>
<dbReference type="Proteomes" id="UP001145114">
    <property type="component" value="Unassembled WGS sequence"/>
</dbReference>
<evidence type="ECO:0000313" key="2">
    <source>
        <dbReference type="Proteomes" id="UP001145114"/>
    </source>
</evidence>